<evidence type="ECO:0000256" key="1">
    <source>
        <dbReference type="ARBA" id="ARBA00004651"/>
    </source>
</evidence>
<dbReference type="GO" id="GO:0140359">
    <property type="term" value="F:ABC-type transporter activity"/>
    <property type="evidence" value="ECO:0007669"/>
    <property type="project" value="InterPro"/>
</dbReference>
<keyword evidence="4 6" id="KW-1133">Transmembrane helix</keyword>
<dbReference type="RefSeq" id="WP_071317935.1">
    <property type="nucleotide sequence ID" value="NZ_CP063356.2"/>
</dbReference>
<sequence>MFWVMTVKDLKLMLRDRKALLITVLMPAILTTILGFSIGAFFDNEIQLDPAKVAVVSNANLEVDAKKLQTFFNQQVVQMGVNEIEMLEQVVELNFEKLFLNDVLLSETIQQFIEYEQMSFEEAKKRLNEGSLTAVIIIPEHFHYDLWLSFFTPFRNEVQISILKTTENELKAGIVEMIVKGFTDHLSVGVIGKQVLLEKAAEFNVAEAAYEELGQFMESMMTIQLDETMIEGAAIEGREKITSFHYYAVAMGAMFMLYSAGFAASYCVNERFLLTFARIRTAGVSIVHILGGRMLSCTIFTFLQLAVLIGFSTLLFQISWGSMFVIMPLTMIASLTVGCLAVLLSVINLQAANDRTSNLFQSAIIPLMALIGGSFVPSGGFPEFFRVLGDKTMNGATLNGFLKSMQGFSLGEVQGDLSILIIYSFVFLVVAAFLVKLKEV</sequence>
<accession>A0A1S2LGL2</accession>
<gene>
    <name evidence="9" type="ORF">AWH56_019515</name>
    <name evidence="8" type="ORF">AWH56_15405</name>
</gene>
<keyword evidence="3 6" id="KW-0812">Transmembrane</keyword>
<keyword evidence="5 6" id="KW-0472">Membrane</keyword>
<dbReference type="EMBL" id="LQXD01000133">
    <property type="protein sequence ID" value="OIJ11689.1"/>
    <property type="molecule type" value="Genomic_DNA"/>
</dbReference>
<dbReference type="EMBL" id="CP063356">
    <property type="protein sequence ID" value="QOY34885.1"/>
    <property type="molecule type" value="Genomic_DNA"/>
</dbReference>
<dbReference type="Gene3D" id="3.40.1710.10">
    <property type="entry name" value="abc type-2 transporter like domain"/>
    <property type="match status" value="1"/>
</dbReference>
<evidence type="ECO:0000313" key="9">
    <source>
        <dbReference type="EMBL" id="QOY34885.1"/>
    </source>
</evidence>
<dbReference type="PANTHER" id="PTHR30294:SF29">
    <property type="entry name" value="MULTIDRUG ABC TRANSPORTER PERMEASE YBHS-RELATED"/>
    <property type="match status" value="1"/>
</dbReference>
<name>A0A1S2LGL2_9BACI</name>
<evidence type="ECO:0000256" key="3">
    <source>
        <dbReference type="ARBA" id="ARBA00022692"/>
    </source>
</evidence>
<evidence type="ECO:0000313" key="8">
    <source>
        <dbReference type="EMBL" id="OIJ11689.1"/>
    </source>
</evidence>
<reference evidence="8 10" key="1">
    <citation type="submission" date="2016-10" db="EMBL/GenBank/DDBJ databases">
        <title>Draft genome sequences of four alkaliphilic bacteria belonging to the Anaerobacillus genus.</title>
        <authorList>
            <person name="Bassil N.M."/>
            <person name="Lloyd J.R."/>
        </authorList>
    </citation>
    <scope>NUCLEOTIDE SEQUENCE [LARGE SCALE GENOMIC DNA]</scope>
    <source>
        <strain evidence="8 10">NB2006</strain>
    </source>
</reference>
<keyword evidence="2" id="KW-1003">Cell membrane</keyword>
<comment type="subcellular location">
    <subcellularLocation>
        <location evidence="1">Cell membrane</location>
        <topology evidence="1">Multi-pass membrane protein</topology>
    </subcellularLocation>
</comment>
<organism evidence="8 10">
    <name type="scientific">Anaerobacillus isosaccharinicus</name>
    <dbReference type="NCBI Taxonomy" id="1532552"/>
    <lineage>
        <taxon>Bacteria</taxon>
        <taxon>Bacillati</taxon>
        <taxon>Bacillota</taxon>
        <taxon>Bacilli</taxon>
        <taxon>Bacillales</taxon>
        <taxon>Bacillaceae</taxon>
        <taxon>Anaerobacillus</taxon>
    </lineage>
</organism>
<reference evidence="9 10" key="2">
    <citation type="journal article" date="2017" name="Genome Announc.">
        <title>Draft Genome Sequences of Four Alkaliphilic Bacteria Belonging to the Anaerobacillus Genus.</title>
        <authorList>
            <person name="Bassil N.M."/>
            <person name="Lloyd J.R."/>
        </authorList>
    </citation>
    <scope>NUCLEOTIDE SEQUENCE [LARGE SCALE GENOMIC DNA]</scope>
    <source>
        <strain evidence="9 10">NB2006</strain>
    </source>
</reference>
<dbReference type="GO" id="GO:0005886">
    <property type="term" value="C:plasma membrane"/>
    <property type="evidence" value="ECO:0007669"/>
    <property type="project" value="UniProtKB-SubCell"/>
</dbReference>
<reference evidence="9" key="4">
    <citation type="submission" date="2020-10" db="EMBL/GenBank/DDBJ databases">
        <authorList>
            <person name="Bassil N.M."/>
            <person name="Lloyd J.R."/>
        </authorList>
    </citation>
    <scope>NUCLEOTIDE SEQUENCE</scope>
    <source>
        <strain evidence="9">NB2006</strain>
    </source>
</reference>
<dbReference type="InterPro" id="IPR013525">
    <property type="entry name" value="ABC2_TM"/>
</dbReference>
<proteinExistence type="predicted"/>
<evidence type="ECO:0000259" key="7">
    <source>
        <dbReference type="Pfam" id="PF12698"/>
    </source>
</evidence>
<dbReference type="Pfam" id="PF12698">
    <property type="entry name" value="ABC2_membrane_3"/>
    <property type="match status" value="1"/>
</dbReference>
<feature type="transmembrane region" description="Helical" evidence="6">
    <location>
        <begin position="359"/>
        <end position="376"/>
    </location>
</feature>
<evidence type="ECO:0000313" key="10">
    <source>
        <dbReference type="Proteomes" id="UP000180175"/>
    </source>
</evidence>
<feature type="domain" description="ABC-2 type transporter transmembrane" evidence="7">
    <location>
        <begin position="18"/>
        <end position="432"/>
    </location>
</feature>
<reference evidence="9 10" key="3">
    <citation type="journal article" date="2019" name="Int. J. Syst. Evol. Microbiol.">
        <title>Anaerobacillus isosaccharinicus sp. nov., an alkaliphilic bacterium which degrades isosaccharinic acid.</title>
        <authorList>
            <person name="Bassil N.M."/>
            <person name="Lloyd J.R."/>
        </authorList>
    </citation>
    <scope>NUCLEOTIDE SEQUENCE [LARGE SCALE GENOMIC DNA]</scope>
    <source>
        <strain evidence="9 10">NB2006</strain>
    </source>
</reference>
<evidence type="ECO:0000256" key="6">
    <source>
        <dbReference type="SAM" id="Phobius"/>
    </source>
</evidence>
<dbReference type="Proteomes" id="UP000180175">
    <property type="component" value="Chromosome"/>
</dbReference>
<dbReference type="OrthoDB" id="3078158at2"/>
<feature type="transmembrane region" description="Helical" evidence="6">
    <location>
        <begin position="417"/>
        <end position="435"/>
    </location>
</feature>
<feature type="transmembrane region" description="Helical" evidence="6">
    <location>
        <begin position="324"/>
        <end position="347"/>
    </location>
</feature>
<keyword evidence="10" id="KW-1185">Reference proteome</keyword>
<evidence type="ECO:0000256" key="4">
    <source>
        <dbReference type="ARBA" id="ARBA00022989"/>
    </source>
</evidence>
<feature type="transmembrane region" description="Helical" evidence="6">
    <location>
        <begin position="297"/>
        <end position="318"/>
    </location>
</feature>
<dbReference type="PANTHER" id="PTHR30294">
    <property type="entry name" value="MEMBRANE COMPONENT OF ABC TRANSPORTER YHHJ-RELATED"/>
    <property type="match status" value="1"/>
</dbReference>
<evidence type="ECO:0000256" key="5">
    <source>
        <dbReference type="ARBA" id="ARBA00023136"/>
    </source>
</evidence>
<evidence type="ECO:0000256" key="2">
    <source>
        <dbReference type="ARBA" id="ARBA00022475"/>
    </source>
</evidence>
<feature type="transmembrane region" description="Helical" evidence="6">
    <location>
        <begin position="20"/>
        <end position="42"/>
    </location>
</feature>
<feature type="transmembrane region" description="Helical" evidence="6">
    <location>
        <begin position="244"/>
        <end position="266"/>
    </location>
</feature>
<dbReference type="AlphaFoldDB" id="A0A1S2LGL2"/>
<dbReference type="InterPro" id="IPR051449">
    <property type="entry name" value="ABC-2_transporter_component"/>
</dbReference>
<dbReference type="KEGG" id="aia:AWH56_019515"/>
<protein>
    <submittedName>
        <fullName evidence="9">ABC transporter permease</fullName>
    </submittedName>
</protein>